<dbReference type="InterPro" id="IPR032816">
    <property type="entry name" value="VTT_dom"/>
</dbReference>
<dbReference type="Pfam" id="PF02852">
    <property type="entry name" value="Pyr_redox_dim"/>
    <property type="match status" value="1"/>
</dbReference>
<evidence type="ECO:0000256" key="2">
    <source>
        <dbReference type="ARBA" id="ARBA00007532"/>
    </source>
</evidence>
<feature type="transmembrane region" description="Helical" evidence="10">
    <location>
        <begin position="240"/>
        <end position="259"/>
    </location>
</feature>
<dbReference type="FunFam" id="3.30.390.30:FF:000001">
    <property type="entry name" value="Dihydrolipoyl dehydrogenase"/>
    <property type="match status" value="1"/>
</dbReference>
<name>A0A5S4EQQ2_9PROT</name>
<evidence type="ECO:0000256" key="9">
    <source>
        <dbReference type="RuleBase" id="RU003691"/>
    </source>
</evidence>
<feature type="domain" description="FAD/NAD(P)-binding" evidence="12">
    <location>
        <begin position="239"/>
        <end position="558"/>
    </location>
</feature>
<dbReference type="PROSITE" id="PS00076">
    <property type="entry name" value="PYRIDINE_REDOX_1"/>
    <property type="match status" value="1"/>
</dbReference>
<feature type="domain" description="Pyridine nucleotide-disulphide oxidoreductase dimerisation" evidence="11">
    <location>
        <begin position="580"/>
        <end position="686"/>
    </location>
</feature>
<sequence length="715" mass="78283">MNKKKIVIFALIALAIVAYFQFGLGQYLNLDALKAQQAALDDYHRQHPWQVAGLYFVAYVAVTALSLPGALPMTLAGGAIFGLLWGTVIVSFASSIGATLAFLAARFLLRDWVGERFGERLKAVDEGIRRDGAFYLFTLRLIPVFPFFLVNLLLALTAMKARTFYGVSQIGMLAGTVVYVNAGTQLARIDSLAGIVSPALLASFALLGIFPLIARKVVEGVKARRVYAGWQKPARFDRNLVVIGAGSAGLVTAYIAAAVKAKVTLIEKHRMGGDCLNTGCVPSKALIRSAKLLSHIARAREFGIASAQASFDFAEVMERVQKIIKTVEPHDSVERYRELGVEVVEGSARIVSPWQVEVICHDGTMQTLRTRSIVIAAGARPFVPPMPGIEEMGYLTSDTVWNLRQLPRRLLVLGGGPIGSELTQTFARLGARVTQVERGPRIMPREDPEVSAMVAERFRAEGVQVLLNHQAKAFVIEQGEKILIAEHEGKELRIAFDVLLVALGRSANLTGYGLEELGIPSGRTVEINEFLQTRYPNIYAAGDVAGPFQFTHTAAHQAWYAAVNALFAPFRKFRADYSVIPWSTFVEPEVARVGINEQEAQDRGIAYEVARYDIDDLDRAIADGEAHGFIKVLTVPGKDRILGVTIVGEHAGDLIAEYVLAMKQGIGLNQILGTIHIYPTLAEANKYVAGVWKKAHAPATLLRWVERFHAWRRGG</sequence>
<keyword evidence="3 9" id="KW-0285">Flavoprotein</keyword>
<gene>
    <name evidence="14" type="ORF">ACCUM_2947</name>
</gene>
<dbReference type="Pfam" id="PF07992">
    <property type="entry name" value="Pyr_redox_2"/>
    <property type="match status" value="1"/>
</dbReference>
<evidence type="ECO:0000256" key="10">
    <source>
        <dbReference type="SAM" id="Phobius"/>
    </source>
</evidence>
<evidence type="ECO:0000259" key="13">
    <source>
        <dbReference type="Pfam" id="PF09335"/>
    </source>
</evidence>
<accession>A0A5S4EQQ2</accession>
<proteinExistence type="inferred from homology"/>
<feature type="transmembrane region" description="Helical" evidence="10">
    <location>
        <begin position="83"/>
        <end position="109"/>
    </location>
</feature>
<reference evidence="14 15" key="1">
    <citation type="submission" date="2019-04" db="EMBL/GenBank/DDBJ databases">
        <title>A novel phosphate-accumulating bacterium identified in bioreactor for phosphate removal from wastewater.</title>
        <authorList>
            <person name="Kotlyarov R.Y."/>
            <person name="Beletsky A.V."/>
            <person name="Kallistova A.Y."/>
            <person name="Dorofeev A.G."/>
            <person name="Nikolaev Y.Y."/>
            <person name="Pimenov N.V."/>
            <person name="Ravin N.V."/>
            <person name="Mardanov A.V."/>
        </authorList>
    </citation>
    <scope>NUCLEOTIDE SEQUENCE [LARGE SCALE GENOMIC DNA]</scope>
    <source>
        <strain evidence="14 15">Bin19</strain>
    </source>
</reference>
<evidence type="ECO:0000256" key="3">
    <source>
        <dbReference type="ARBA" id="ARBA00022630"/>
    </source>
</evidence>
<keyword evidence="10" id="KW-1133">Transmembrane helix</keyword>
<evidence type="ECO:0000256" key="6">
    <source>
        <dbReference type="ARBA" id="ARBA00023002"/>
    </source>
</evidence>
<dbReference type="Gene3D" id="3.30.390.30">
    <property type="match status" value="1"/>
</dbReference>
<evidence type="ECO:0000259" key="11">
    <source>
        <dbReference type="Pfam" id="PF02852"/>
    </source>
</evidence>
<keyword evidence="15" id="KW-1185">Reference proteome</keyword>
<dbReference type="GO" id="GO:0016668">
    <property type="term" value="F:oxidoreductase activity, acting on a sulfur group of donors, NAD(P) as acceptor"/>
    <property type="evidence" value="ECO:0007669"/>
    <property type="project" value="InterPro"/>
</dbReference>
<dbReference type="PRINTS" id="PR00411">
    <property type="entry name" value="PNDRDTASEI"/>
</dbReference>
<comment type="caution">
    <text evidence="14">The sequence shown here is derived from an EMBL/GenBank/DDBJ whole genome shotgun (WGS) entry which is preliminary data.</text>
</comment>
<keyword evidence="10" id="KW-0472">Membrane</keyword>
<evidence type="ECO:0000313" key="15">
    <source>
        <dbReference type="Proteomes" id="UP000306324"/>
    </source>
</evidence>
<feature type="transmembrane region" description="Helical" evidence="10">
    <location>
        <begin position="49"/>
        <end position="71"/>
    </location>
</feature>
<keyword evidence="4 9" id="KW-0274">FAD</keyword>
<dbReference type="EMBL" id="SWAD01000021">
    <property type="protein sequence ID" value="TMQ77628.1"/>
    <property type="molecule type" value="Genomic_DNA"/>
</dbReference>
<dbReference type="Gene3D" id="3.50.50.60">
    <property type="entry name" value="FAD/NAD(P)-binding domain"/>
    <property type="match status" value="2"/>
</dbReference>
<dbReference type="SUPFAM" id="SSF55424">
    <property type="entry name" value="FAD/NAD-linked reductases, dimerisation (C-terminal) domain"/>
    <property type="match status" value="1"/>
</dbReference>
<evidence type="ECO:0000256" key="8">
    <source>
        <dbReference type="ARBA" id="ARBA00023284"/>
    </source>
</evidence>
<evidence type="ECO:0000259" key="12">
    <source>
        <dbReference type="Pfam" id="PF07992"/>
    </source>
</evidence>
<evidence type="ECO:0000313" key="14">
    <source>
        <dbReference type="EMBL" id="TMQ77628.1"/>
    </source>
</evidence>
<dbReference type="SUPFAM" id="SSF51905">
    <property type="entry name" value="FAD/NAD(P)-binding domain"/>
    <property type="match status" value="1"/>
</dbReference>
<dbReference type="GO" id="GO:0050660">
    <property type="term" value="F:flavin adenine dinucleotide binding"/>
    <property type="evidence" value="ECO:0007669"/>
    <property type="project" value="TreeGrafter"/>
</dbReference>
<evidence type="ECO:0000256" key="4">
    <source>
        <dbReference type="ARBA" id="ARBA00022827"/>
    </source>
</evidence>
<dbReference type="AlphaFoldDB" id="A0A5S4EQQ2"/>
<evidence type="ECO:0000256" key="7">
    <source>
        <dbReference type="ARBA" id="ARBA00023157"/>
    </source>
</evidence>
<dbReference type="InterPro" id="IPR036188">
    <property type="entry name" value="FAD/NAD-bd_sf"/>
</dbReference>
<evidence type="ECO:0000256" key="5">
    <source>
        <dbReference type="ARBA" id="ARBA00022857"/>
    </source>
</evidence>
<dbReference type="InterPro" id="IPR004099">
    <property type="entry name" value="Pyr_nucl-diS_OxRdtase_dimer"/>
</dbReference>
<keyword evidence="5" id="KW-0521">NADP</keyword>
<dbReference type="PRINTS" id="PR00368">
    <property type="entry name" value="FADPNR"/>
</dbReference>
<evidence type="ECO:0000256" key="1">
    <source>
        <dbReference type="ARBA" id="ARBA00001974"/>
    </source>
</evidence>
<feature type="transmembrane region" description="Helical" evidence="10">
    <location>
        <begin position="192"/>
        <end position="214"/>
    </location>
</feature>
<dbReference type="OrthoDB" id="178496at2"/>
<dbReference type="Proteomes" id="UP000306324">
    <property type="component" value="Unassembled WGS sequence"/>
</dbReference>
<dbReference type="InterPro" id="IPR012999">
    <property type="entry name" value="Pyr_OxRdtase_I_AS"/>
</dbReference>
<dbReference type="Pfam" id="PF09335">
    <property type="entry name" value="VTT_dom"/>
    <property type="match status" value="1"/>
</dbReference>
<dbReference type="InterPro" id="IPR016156">
    <property type="entry name" value="FAD/NAD-linked_Rdtase_dimer_sf"/>
</dbReference>
<keyword evidence="7" id="KW-1015">Disulfide bond</keyword>
<dbReference type="PANTHER" id="PTHR43014">
    <property type="entry name" value="MERCURIC REDUCTASE"/>
    <property type="match status" value="1"/>
</dbReference>
<comment type="cofactor">
    <cofactor evidence="1">
        <name>FAD</name>
        <dbReference type="ChEBI" id="CHEBI:57692"/>
    </cofactor>
</comment>
<dbReference type="InterPro" id="IPR023753">
    <property type="entry name" value="FAD/NAD-binding_dom"/>
</dbReference>
<keyword evidence="8 9" id="KW-0676">Redox-active center</keyword>
<feature type="transmembrane region" description="Helical" evidence="10">
    <location>
        <begin position="163"/>
        <end position="180"/>
    </location>
</feature>
<organism evidence="14 15">
    <name type="scientific">Candidatus Accumulibacter phosphatis</name>
    <dbReference type="NCBI Taxonomy" id="327160"/>
    <lineage>
        <taxon>Bacteria</taxon>
        <taxon>Pseudomonadati</taxon>
        <taxon>Pseudomonadota</taxon>
        <taxon>Betaproteobacteria</taxon>
        <taxon>Candidatus Accumulibacter</taxon>
    </lineage>
</organism>
<protein>
    <submittedName>
        <fullName evidence="14">Putative membrane protein / PF00070 family, FAD-dependent NAD(P)-disulfide oxidoreductase</fullName>
    </submittedName>
</protein>
<dbReference type="PANTHER" id="PTHR43014:SF2">
    <property type="entry name" value="MERCURIC REDUCTASE"/>
    <property type="match status" value="1"/>
</dbReference>
<feature type="domain" description="VTT" evidence="13">
    <location>
        <begin position="72"/>
        <end position="184"/>
    </location>
</feature>
<keyword evidence="6 9" id="KW-0560">Oxidoreductase</keyword>
<dbReference type="RefSeq" id="WP_138677739.1">
    <property type="nucleotide sequence ID" value="NZ_SWAD01000021.1"/>
</dbReference>
<feature type="transmembrane region" description="Helical" evidence="10">
    <location>
        <begin position="134"/>
        <end position="156"/>
    </location>
</feature>
<dbReference type="GO" id="GO:0003955">
    <property type="term" value="F:NAD(P)H dehydrogenase (quinone) activity"/>
    <property type="evidence" value="ECO:0007669"/>
    <property type="project" value="TreeGrafter"/>
</dbReference>
<comment type="similarity">
    <text evidence="2 9">Belongs to the class-I pyridine nucleotide-disulfide oxidoreductase family.</text>
</comment>
<keyword evidence="10" id="KW-0812">Transmembrane</keyword>